<evidence type="ECO:0000256" key="4">
    <source>
        <dbReference type="ARBA" id="ARBA00022723"/>
    </source>
</evidence>
<proteinExistence type="inferred from homology"/>
<dbReference type="InterPro" id="IPR017814">
    <property type="entry name" value="Mycothiol_biosynthesis_MshA"/>
</dbReference>
<dbReference type="PANTHER" id="PTHR12526">
    <property type="entry name" value="GLYCOSYLTRANSFERASE"/>
    <property type="match status" value="1"/>
</dbReference>
<dbReference type="RefSeq" id="WP_143782318.1">
    <property type="nucleotide sequence ID" value="NZ_CP041616.1"/>
</dbReference>
<dbReference type="PANTHER" id="PTHR12526:SF510">
    <property type="entry name" value="D-INOSITOL 3-PHOSPHATE GLYCOSYLTRANSFERASE"/>
    <property type="match status" value="1"/>
</dbReference>
<evidence type="ECO:0000313" key="10">
    <source>
        <dbReference type="EMBL" id="QDO87641.1"/>
    </source>
</evidence>
<feature type="binding site" evidence="7">
    <location>
        <position position="324"/>
    </location>
    <ligand>
        <name>Mg(2+)</name>
        <dbReference type="ChEBI" id="CHEBI:18420"/>
    </ligand>
</feature>
<dbReference type="KEGG" id="orz:FNH13_04215"/>
<dbReference type="GO" id="GO:0008375">
    <property type="term" value="F:acetylglucosaminyltransferase activity"/>
    <property type="evidence" value="ECO:0007669"/>
    <property type="project" value="UniProtKB-UniRule"/>
</dbReference>
<gene>
    <name evidence="7 10" type="primary">mshA</name>
    <name evidence="10" type="ORF">FNH13_04215</name>
</gene>
<feature type="domain" description="Glycosyltransferase subfamily 4-like N-terminal" evidence="9">
    <location>
        <begin position="41"/>
        <end position="216"/>
    </location>
</feature>
<keyword evidence="2 7" id="KW-0328">Glycosyltransferase</keyword>
<feature type="binding site" evidence="7">
    <location>
        <position position="28"/>
    </location>
    <ligand>
        <name>1D-myo-inositol 3-phosphate</name>
        <dbReference type="ChEBI" id="CHEBI:58401"/>
    </ligand>
</feature>
<comment type="caution">
    <text evidence="7">Lacks conserved residue(s) required for the propagation of feature annotation.</text>
</comment>
<evidence type="ECO:0000256" key="7">
    <source>
        <dbReference type="HAMAP-Rule" id="MF_01695"/>
    </source>
</evidence>
<accession>A0A516G7Y8</accession>
<protein>
    <recommendedName>
        <fullName evidence="7">D-inositol-3-phosphate glycosyltransferase</fullName>
        <ecNumber evidence="7">2.4.1.250</ecNumber>
    </recommendedName>
    <alternativeName>
        <fullName evidence="7">N-acetylglucosamine-inositol-phosphate N-acetylglucosaminyltransferase</fullName>
        <shortName evidence="7">GlcNAc-Ins-P N-acetylglucosaminyltransferase</shortName>
    </alternativeName>
</protein>
<dbReference type="Gene3D" id="3.40.50.2000">
    <property type="entry name" value="Glycogen Phosphorylase B"/>
    <property type="match status" value="2"/>
</dbReference>
<dbReference type="GO" id="GO:0102710">
    <property type="term" value="F:D-inositol-3-phosphate glycosyltransferase activity"/>
    <property type="evidence" value="ECO:0007669"/>
    <property type="project" value="UniProtKB-EC"/>
</dbReference>
<feature type="binding site" evidence="7">
    <location>
        <position position="323"/>
    </location>
    <ligand>
        <name>Mg(2+)</name>
        <dbReference type="ChEBI" id="CHEBI:18420"/>
    </ligand>
</feature>
<name>A0A516G7Y8_9MICO</name>
<keyword evidence="5 7" id="KW-0460">Magnesium</keyword>
<reference evidence="10 11" key="1">
    <citation type="submission" date="2019-07" db="EMBL/GenBank/DDBJ databases">
        <title>complete genome sequencing of Ornithinimicrobium sp. H23M54.</title>
        <authorList>
            <person name="Bae J.-W."/>
            <person name="Lee S.-Y."/>
        </authorList>
    </citation>
    <scope>NUCLEOTIDE SEQUENCE [LARGE SCALE GENOMIC DNA]</scope>
    <source>
        <strain evidence="10 11">H23M54</strain>
    </source>
</reference>
<dbReference type="InterPro" id="IPR001296">
    <property type="entry name" value="Glyco_trans_1"/>
</dbReference>
<dbReference type="SUPFAM" id="SSF53756">
    <property type="entry name" value="UDP-Glycosyltransferase/glycogen phosphorylase"/>
    <property type="match status" value="1"/>
</dbReference>
<dbReference type="CDD" id="cd03800">
    <property type="entry name" value="GT4_sucrose_synthase"/>
    <property type="match status" value="1"/>
</dbReference>
<feature type="binding site" evidence="7">
    <location>
        <position position="253"/>
    </location>
    <ligand>
        <name>UDP-N-acetyl-alpha-D-glucosamine</name>
        <dbReference type="ChEBI" id="CHEBI:57705"/>
    </ligand>
</feature>
<evidence type="ECO:0000256" key="5">
    <source>
        <dbReference type="ARBA" id="ARBA00022842"/>
    </source>
</evidence>
<dbReference type="AlphaFoldDB" id="A0A516G7Y8"/>
<feature type="binding site" evidence="7">
    <location>
        <position position="130"/>
    </location>
    <ligand>
        <name>1D-myo-inositol 3-phosphate</name>
        <dbReference type="ChEBI" id="CHEBI:58401"/>
    </ligand>
</feature>
<feature type="binding site" evidence="7">
    <location>
        <position position="336"/>
    </location>
    <ligand>
        <name>UDP-N-acetyl-alpha-D-glucosamine</name>
        <dbReference type="ChEBI" id="CHEBI:57705"/>
    </ligand>
</feature>
<comment type="similarity">
    <text evidence="1 7">Belongs to the glycosyltransferase group 1 family. MshA subfamily.</text>
</comment>
<organism evidence="10 11">
    <name type="scientific">Ornithinimicrobium ciconiae</name>
    <dbReference type="NCBI Taxonomy" id="2594265"/>
    <lineage>
        <taxon>Bacteria</taxon>
        <taxon>Bacillati</taxon>
        <taxon>Actinomycetota</taxon>
        <taxon>Actinomycetes</taxon>
        <taxon>Micrococcales</taxon>
        <taxon>Ornithinimicrobiaceae</taxon>
        <taxon>Ornithinimicrobium</taxon>
    </lineage>
</organism>
<feature type="binding site" evidence="7">
    <location>
        <begin position="39"/>
        <end position="44"/>
    </location>
    <ligand>
        <name>1D-myo-inositol 3-phosphate</name>
        <dbReference type="ChEBI" id="CHEBI:58401"/>
    </ligand>
</feature>
<feature type="binding site" evidence="7">
    <location>
        <position position="42"/>
    </location>
    <ligand>
        <name>UDP-N-acetyl-alpha-D-glucosamine</name>
        <dbReference type="ChEBI" id="CHEBI:57705"/>
    </ligand>
</feature>
<keyword evidence="11" id="KW-1185">Reference proteome</keyword>
<feature type="binding site" evidence="7">
    <location>
        <position position="350"/>
    </location>
    <ligand>
        <name>Mg(2+)</name>
        <dbReference type="ChEBI" id="CHEBI:18420"/>
    </ligand>
</feature>
<feature type="binding site" evidence="7">
    <location>
        <position position="314"/>
    </location>
    <ligand>
        <name>UDP-N-acetyl-alpha-D-glucosamine</name>
        <dbReference type="ChEBI" id="CHEBI:57705"/>
    </ligand>
</feature>
<evidence type="ECO:0000259" key="9">
    <source>
        <dbReference type="Pfam" id="PF13579"/>
    </source>
</evidence>
<comment type="subunit">
    <text evidence="7">Homodimer.</text>
</comment>
<feature type="binding site" evidence="7">
    <location>
        <position position="154"/>
    </location>
    <ligand>
        <name>1D-myo-inositol 3-phosphate</name>
        <dbReference type="ChEBI" id="CHEBI:58401"/>
    </ligand>
</feature>
<sequence>MIKNREREETTTVSETDRVARVAMLSVHTSPLDSPGTGDAGGLNVYVVETARRLAARGTDVEIFTRATDGALPETVRMGEGILVHHIPAGPYEGLGKDDLPGQLCAFTAGVMRTAAGRPEGWYDVVHSHYWLSGQVGWLTADRWNVPLVHTMHTMARVKNAQLAEGDSAEPPGREIGEAQVVEAASVLVANTDDEADQLVRLYDADPAKVRVVPPGVDLGVFTPGDQAEARQTVGLPQDALVVLFVGRIQPLKAPDVLIKATAELVRREPSLRSRLVVGVLGGPSGSGLERPEALQELVAELGLGDLVRFVPPVSRAQLAHWYRAADLVAVPSHNESFGLVAMESLASGTPVVAAAVGGLPVAVGDGGLLLEGHDPVRWADAIGGLLADPERRATLARAGVRHAAAFGWDRTVDLLDEVYRQARADLRGVGDVALLPRAPVPVMVSP</sequence>
<comment type="catalytic activity">
    <reaction evidence="6 7">
        <text>1D-myo-inositol 3-phosphate + UDP-N-acetyl-alpha-D-glucosamine = 1D-myo-inositol 2-acetamido-2-deoxy-alpha-D-glucopyranoside 3-phosphate + UDP + H(+)</text>
        <dbReference type="Rhea" id="RHEA:26188"/>
        <dbReference type="ChEBI" id="CHEBI:15378"/>
        <dbReference type="ChEBI" id="CHEBI:57705"/>
        <dbReference type="ChEBI" id="CHEBI:58223"/>
        <dbReference type="ChEBI" id="CHEBI:58401"/>
        <dbReference type="ChEBI" id="CHEBI:58892"/>
        <dbReference type="EC" id="2.4.1.250"/>
    </reaction>
</comment>
<evidence type="ECO:0000313" key="11">
    <source>
        <dbReference type="Proteomes" id="UP000315395"/>
    </source>
</evidence>
<evidence type="ECO:0000259" key="8">
    <source>
        <dbReference type="Pfam" id="PF00534"/>
    </source>
</evidence>
<dbReference type="GO" id="GO:0010125">
    <property type="term" value="P:mycothiol biosynthetic process"/>
    <property type="evidence" value="ECO:0007669"/>
    <property type="project" value="UniProtKB-UniRule"/>
</dbReference>
<feature type="binding site" evidence="7">
    <location>
        <position position="344"/>
    </location>
    <ligand>
        <name>UDP-N-acetyl-alpha-D-glucosamine</name>
        <dbReference type="ChEBI" id="CHEBI:57705"/>
    </ligand>
</feature>
<feature type="domain" description="Glycosyl transferase family 1" evidence="8">
    <location>
        <begin position="227"/>
        <end position="400"/>
    </location>
</feature>
<dbReference type="EMBL" id="CP041616">
    <property type="protein sequence ID" value="QDO87641.1"/>
    <property type="molecule type" value="Genomic_DNA"/>
</dbReference>
<keyword evidence="4 7" id="KW-0479">Metal-binding</keyword>
<dbReference type="HAMAP" id="MF_01695">
    <property type="entry name" value="MshA"/>
    <property type="match status" value="1"/>
</dbReference>
<feature type="binding site" evidence="7">
    <location>
        <position position="248"/>
    </location>
    <ligand>
        <name>UDP-N-acetyl-alpha-D-glucosamine</name>
        <dbReference type="ChEBI" id="CHEBI:57705"/>
    </ligand>
</feature>
<feature type="binding site" evidence="7">
    <location>
        <position position="97"/>
    </location>
    <ligand>
        <name>1D-myo-inositol 3-phosphate</name>
        <dbReference type="ChEBI" id="CHEBI:58401"/>
    </ligand>
</feature>
<comment type="function">
    <text evidence="7">Catalyzes the transfer of a N-acetyl-glucosamine moiety to 1D-myo-inositol 3-phosphate to produce 1D-myo-inositol 2-acetamido-2-deoxy-glucopyranoside 3-phosphate in the mycothiol biosynthesis pathway.</text>
</comment>
<evidence type="ECO:0000256" key="6">
    <source>
        <dbReference type="ARBA" id="ARBA00048131"/>
    </source>
</evidence>
<evidence type="ECO:0000256" key="3">
    <source>
        <dbReference type="ARBA" id="ARBA00022679"/>
    </source>
</evidence>
<dbReference type="EC" id="2.4.1.250" evidence="7"/>
<keyword evidence="3 7" id="KW-0808">Transferase</keyword>
<feature type="binding site" evidence="7">
    <location>
        <position position="326"/>
    </location>
    <ligand>
        <name>Mg(2+)</name>
        <dbReference type="ChEBI" id="CHEBI:18420"/>
    </ligand>
</feature>
<feature type="binding site" evidence="7">
    <location>
        <position position="174"/>
    </location>
    <ligand>
        <name>1D-myo-inositol 3-phosphate</name>
        <dbReference type="ChEBI" id="CHEBI:58401"/>
    </ligand>
</feature>
<dbReference type="OrthoDB" id="9810929at2"/>
<dbReference type="NCBIfam" id="TIGR03449">
    <property type="entry name" value="mycothiol_MshA"/>
    <property type="match status" value="1"/>
</dbReference>
<dbReference type="Pfam" id="PF13579">
    <property type="entry name" value="Glyco_trans_4_4"/>
    <property type="match status" value="1"/>
</dbReference>
<dbReference type="Pfam" id="PF00534">
    <property type="entry name" value="Glycos_transf_1"/>
    <property type="match status" value="1"/>
</dbReference>
<dbReference type="InterPro" id="IPR028098">
    <property type="entry name" value="Glyco_trans_4-like_N"/>
</dbReference>
<dbReference type="Proteomes" id="UP000315395">
    <property type="component" value="Chromosome"/>
</dbReference>
<dbReference type="GO" id="GO:0000287">
    <property type="term" value="F:magnesium ion binding"/>
    <property type="evidence" value="ECO:0007669"/>
    <property type="project" value="UniProtKB-UniRule"/>
</dbReference>
<evidence type="ECO:0000256" key="2">
    <source>
        <dbReference type="ARBA" id="ARBA00022676"/>
    </source>
</evidence>
<evidence type="ECO:0000256" key="1">
    <source>
        <dbReference type="ARBA" id="ARBA00008449"/>
    </source>
</evidence>